<evidence type="ECO:0000313" key="2">
    <source>
        <dbReference type="Proteomes" id="UP001186974"/>
    </source>
</evidence>
<comment type="caution">
    <text evidence="1">The sequence shown here is derived from an EMBL/GenBank/DDBJ whole genome shotgun (WGS) entry which is preliminary data.</text>
</comment>
<proteinExistence type="predicted"/>
<dbReference type="EMBL" id="JAWDJW010002150">
    <property type="protein sequence ID" value="KAK3078157.1"/>
    <property type="molecule type" value="Genomic_DNA"/>
</dbReference>
<reference evidence="1" key="1">
    <citation type="submission" date="2024-09" db="EMBL/GenBank/DDBJ databases">
        <title>Black Yeasts Isolated from many extreme environments.</title>
        <authorList>
            <person name="Coleine C."/>
            <person name="Stajich J.E."/>
            <person name="Selbmann L."/>
        </authorList>
    </citation>
    <scope>NUCLEOTIDE SEQUENCE</scope>
    <source>
        <strain evidence="1">CCFEE 5737</strain>
    </source>
</reference>
<organism evidence="1 2">
    <name type="scientific">Coniosporium uncinatum</name>
    <dbReference type="NCBI Taxonomy" id="93489"/>
    <lineage>
        <taxon>Eukaryota</taxon>
        <taxon>Fungi</taxon>
        <taxon>Dikarya</taxon>
        <taxon>Ascomycota</taxon>
        <taxon>Pezizomycotina</taxon>
        <taxon>Dothideomycetes</taxon>
        <taxon>Dothideomycetes incertae sedis</taxon>
        <taxon>Coniosporium</taxon>
    </lineage>
</organism>
<dbReference type="Proteomes" id="UP001186974">
    <property type="component" value="Unassembled WGS sequence"/>
</dbReference>
<gene>
    <name evidence="1" type="ORF">LTS18_008305</name>
</gene>
<sequence length="364" mass="41572">MAKDVQAYDLEEYLPYADHGSVIVTSRLCGGWLAWQEVKLGKLDDEQSRLVLENNAGKRLEGSNAIIRLLDGLPLALTQAGTYLRATNMTVKSYVDHYERTWAKLVEMQDKWPLKEYNERRMLTTWMISYRQAKEESEKAAELLKLWGFLDNGELWHGLVSAGSRIVQEEGVSWSLIEVAKEELVYMEAMMIRLTEDGDKAESSHSMHPVLHRWCKELGESEEREMLGRHAGRLVAEVVPSGSESAYWQVGRRLLPHASRVYEWIDREFQVGADGVGGDVERDATFELGYLFSRHGRMNKAEKMYVRALEGKEKAWGPDHTSTLDTVYNLGNLYWKQGKMEEAEKTYLRALGGYEKAVGPESVN</sequence>
<name>A0ACC3DNH8_9PEZI</name>
<keyword evidence="2" id="KW-1185">Reference proteome</keyword>
<evidence type="ECO:0000313" key="1">
    <source>
        <dbReference type="EMBL" id="KAK3078157.1"/>
    </source>
</evidence>
<protein>
    <submittedName>
        <fullName evidence="1">Uncharacterized protein</fullName>
    </submittedName>
</protein>
<accession>A0ACC3DNH8</accession>